<dbReference type="AlphaFoldDB" id="A0A0A9TXF7"/>
<evidence type="ECO:0000313" key="1">
    <source>
        <dbReference type="EMBL" id="JAD20759.1"/>
    </source>
</evidence>
<sequence>MYFLHVLIVIELKSWNIFEAPKL</sequence>
<reference evidence="1" key="1">
    <citation type="submission" date="2014-09" db="EMBL/GenBank/DDBJ databases">
        <authorList>
            <person name="Magalhaes I.L.F."/>
            <person name="Oliveira U."/>
            <person name="Santos F.R."/>
            <person name="Vidigal T.H.D.A."/>
            <person name="Brescovit A.D."/>
            <person name="Santos A.J."/>
        </authorList>
    </citation>
    <scope>NUCLEOTIDE SEQUENCE</scope>
    <source>
        <tissue evidence="1">Shoot tissue taken approximately 20 cm above the soil surface</tissue>
    </source>
</reference>
<proteinExistence type="predicted"/>
<reference evidence="1" key="2">
    <citation type="journal article" date="2015" name="Data Brief">
        <title>Shoot transcriptome of the giant reed, Arundo donax.</title>
        <authorList>
            <person name="Barrero R.A."/>
            <person name="Guerrero F.D."/>
            <person name="Moolhuijzen P."/>
            <person name="Goolsby J.A."/>
            <person name="Tidwell J."/>
            <person name="Bellgard S.E."/>
            <person name="Bellgard M.I."/>
        </authorList>
    </citation>
    <scope>NUCLEOTIDE SEQUENCE</scope>
    <source>
        <tissue evidence="1">Shoot tissue taken approximately 20 cm above the soil surface</tissue>
    </source>
</reference>
<organism evidence="1">
    <name type="scientific">Arundo donax</name>
    <name type="common">Giant reed</name>
    <name type="synonym">Donax arundinaceus</name>
    <dbReference type="NCBI Taxonomy" id="35708"/>
    <lineage>
        <taxon>Eukaryota</taxon>
        <taxon>Viridiplantae</taxon>
        <taxon>Streptophyta</taxon>
        <taxon>Embryophyta</taxon>
        <taxon>Tracheophyta</taxon>
        <taxon>Spermatophyta</taxon>
        <taxon>Magnoliopsida</taxon>
        <taxon>Liliopsida</taxon>
        <taxon>Poales</taxon>
        <taxon>Poaceae</taxon>
        <taxon>PACMAD clade</taxon>
        <taxon>Arundinoideae</taxon>
        <taxon>Arundineae</taxon>
        <taxon>Arundo</taxon>
    </lineage>
</organism>
<accession>A0A0A9TXF7</accession>
<name>A0A0A9TXF7_ARUDO</name>
<protein>
    <submittedName>
        <fullName evidence="1">Uncharacterized protein</fullName>
    </submittedName>
</protein>
<dbReference type="EMBL" id="GBRH01277136">
    <property type="protein sequence ID" value="JAD20759.1"/>
    <property type="molecule type" value="Transcribed_RNA"/>
</dbReference>